<accession>A0ABQ4NJD6</accession>
<protein>
    <submittedName>
        <fullName evidence="2">Uncharacterized protein</fullName>
    </submittedName>
</protein>
<sequence length="199" mass="21256">MAAPTDPLTRIEAAFGLPDHSGDRDGRLAYVGLLAEMLTAVQSSGLVPRQVHPAQRLDTLAKGRRTEDWLLDLSRASDLLLLPPLEPAAWVAPARCTGAALITAGAVAATWTTGEPGGLLLALAAPWVTLVKVPRRLPPEVQTLADLLRICLPENIPRLRLDTEPPDAATLAAALSRAPLTHSTPRPSHRTLEAQPWPI</sequence>
<proteinExistence type="predicted"/>
<evidence type="ECO:0000256" key="1">
    <source>
        <dbReference type="SAM" id="MobiDB-lite"/>
    </source>
</evidence>
<dbReference type="RefSeq" id="WP_220748062.1">
    <property type="nucleotide sequence ID" value="NZ_BPFH01000002.1"/>
</dbReference>
<reference evidence="2 3" key="1">
    <citation type="submission" date="2021-05" db="EMBL/GenBank/DDBJ databases">
        <title>Bacteria Genome sequencing.</title>
        <authorList>
            <person name="Takabe Y."/>
            <person name="Nakajima Y."/>
            <person name="Suzuki S."/>
            <person name="Shiozaki T."/>
        </authorList>
    </citation>
    <scope>NUCLEOTIDE SEQUENCE [LARGE SCALE GENOMIC DNA]</scope>
    <source>
        <strain evidence="2 3">AI_62</strain>
    </source>
</reference>
<dbReference type="Proteomes" id="UP000786693">
    <property type="component" value="Unassembled WGS sequence"/>
</dbReference>
<dbReference type="EMBL" id="BPFH01000002">
    <property type="protein sequence ID" value="GIT94533.1"/>
    <property type="molecule type" value="Genomic_DNA"/>
</dbReference>
<gene>
    <name evidence="2" type="ORF">JANAI62_11560</name>
</gene>
<evidence type="ECO:0000313" key="3">
    <source>
        <dbReference type="Proteomes" id="UP000786693"/>
    </source>
</evidence>
<name>A0ABQ4NJD6_9RHOB</name>
<evidence type="ECO:0000313" key="2">
    <source>
        <dbReference type="EMBL" id="GIT94533.1"/>
    </source>
</evidence>
<organism evidence="2 3">
    <name type="scientific">Jannaschia pagri</name>
    <dbReference type="NCBI Taxonomy" id="2829797"/>
    <lineage>
        <taxon>Bacteria</taxon>
        <taxon>Pseudomonadati</taxon>
        <taxon>Pseudomonadota</taxon>
        <taxon>Alphaproteobacteria</taxon>
        <taxon>Rhodobacterales</taxon>
        <taxon>Roseobacteraceae</taxon>
        <taxon>Jannaschia</taxon>
    </lineage>
</organism>
<keyword evidence="3" id="KW-1185">Reference proteome</keyword>
<feature type="region of interest" description="Disordered" evidence="1">
    <location>
        <begin position="177"/>
        <end position="199"/>
    </location>
</feature>
<comment type="caution">
    <text evidence="2">The sequence shown here is derived from an EMBL/GenBank/DDBJ whole genome shotgun (WGS) entry which is preliminary data.</text>
</comment>